<protein>
    <submittedName>
        <fullName evidence="1">Uncharacterized protein</fullName>
    </submittedName>
</protein>
<dbReference type="PANTHER" id="PTHR23279:SF36">
    <property type="entry name" value="DEFECTIVE PROBOSCIS EXTENSION RESPONSE 9, ISOFORM A"/>
    <property type="match status" value="1"/>
</dbReference>
<dbReference type="PROSITE" id="PS50835">
    <property type="entry name" value="IG_LIKE"/>
    <property type="match status" value="3"/>
</dbReference>
<keyword evidence="2" id="KW-1185">Reference proteome</keyword>
<reference evidence="1" key="1">
    <citation type="submission" date="2022-03" db="EMBL/GenBank/DDBJ databases">
        <authorList>
            <person name="Martin C."/>
        </authorList>
    </citation>
    <scope>NUCLEOTIDE SEQUENCE</scope>
</reference>
<organism evidence="1 2">
    <name type="scientific">Owenia fusiformis</name>
    <name type="common">Polychaete worm</name>
    <dbReference type="NCBI Taxonomy" id="6347"/>
    <lineage>
        <taxon>Eukaryota</taxon>
        <taxon>Metazoa</taxon>
        <taxon>Spiralia</taxon>
        <taxon>Lophotrochozoa</taxon>
        <taxon>Annelida</taxon>
        <taxon>Polychaeta</taxon>
        <taxon>Sedentaria</taxon>
        <taxon>Canalipalpata</taxon>
        <taxon>Sabellida</taxon>
        <taxon>Oweniida</taxon>
        <taxon>Oweniidae</taxon>
        <taxon>Owenia</taxon>
    </lineage>
</organism>
<gene>
    <name evidence="1" type="ORF">OFUS_LOCUS16552</name>
</gene>
<evidence type="ECO:0000313" key="1">
    <source>
        <dbReference type="EMBL" id="CAH1791475.1"/>
    </source>
</evidence>
<evidence type="ECO:0000313" key="2">
    <source>
        <dbReference type="Proteomes" id="UP000749559"/>
    </source>
</evidence>
<dbReference type="InterPro" id="IPR037448">
    <property type="entry name" value="Zig-8"/>
</dbReference>
<comment type="caution">
    <text evidence="1">The sequence shown here is derived from an EMBL/GenBank/DDBJ whole genome shotgun (WGS) entry which is preliminary data.</text>
</comment>
<accession>A0A8J1XXB1</accession>
<dbReference type="EMBL" id="CAIIXF020000008">
    <property type="protein sequence ID" value="CAH1791475.1"/>
    <property type="molecule type" value="Genomic_DNA"/>
</dbReference>
<dbReference type="InterPro" id="IPR007110">
    <property type="entry name" value="Ig-like_dom"/>
</dbReference>
<dbReference type="InterPro" id="IPR003598">
    <property type="entry name" value="Ig_sub2"/>
</dbReference>
<dbReference type="InterPro" id="IPR036179">
    <property type="entry name" value="Ig-like_dom_sf"/>
</dbReference>
<dbReference type="SMART" id="SM00409">
    <property type="entry name" value="IG"/>
    <property type="match status" value="3"/>
</dbReference>
<dbReference type="Gene3D" id="2.60.40.10">
    <property type="entry name" value="Immunoglobulins"/>
    <property type="match status" value="4"/>
</dbReference>
<dbReference type="InterPro" id="IPR013783">
    <property type="entry name" value="Ig-like_fold"/>
</dbReference>
<dbReference type="InterPro" id="IPR003599">
    <property type="entry name" value="Ig_sub"/>
</dbReference>
<dbReference type="PANTHER" id="PTHR23279">
    <property type="entry name" value="DEFECTIVE PROBOSCIS EXTENSION RESPONSE DPR -RELATED"/>
    <property type="match status" value="1"/>
</dbReference>
<dbReference type="Proteomes" id="UP000749559">
    <property type="component" value="Unassembled WGS sequence"/>
</dbReference>
<dbReference type="AlphaFoldDB" id="A0A8J1XXB1"/>
<name>A0A8J1XXB1_OWEFU</name>
<dbReference type="GO" id="GO:0032589">
    <property type="term" value="C:neuron projection membrane"/>
    <property type="evidence" value="ECO:0007669"/>
    <property type="project" value="TreeGrafter"/>
</dbReference>
<dbReference type="SUPFAM" id="SSF48726">
    <property type="entry name" value="Immunoglobulin"/>
    <property type="match status" value="4"/>
</dbReference>
<dbReference type="GO" id="GO:0050808">
    <property type="term" value="P:synapse organization"/>
    <property type="evidence" value="ECO:0007669"/>
    <property type="project" value="TreeGrafter"/>
</dbReference>
<dbReference type="SMART" id="SM00408">
    <property type="entry name" value="IGc2"/>
    <property type="match status" value="3"/>
</dbReference>
<proteinExistence type="predicted"/>
<dbReference type="Pfam" id="PF13927">
    <property type="entry name" value="Ig_3"/>
    <property type="match status" value="2"/>
</dbReference>
<sequence>MAFWIYSLISLIFIQHSYGVRITDPSGSSLEVNSGDTFQITCEYYTEDEGVNWYLNGMILNDNPDYRILAEELDREMSESTLTKRYASSDDSGHYKCMNKVDIFDDVTIEVTVIDGEEDFDVEIFEPDEDDVTLEEGDALSLKCKGCSVCDLVWKVNGMPLNDGPGVNIEVLKQNGKTVSWLRRDDMEARFGGQYKCQDEEDPFGGDSVEVKVEAPGAVNIKQPSPFTSMPGESFTLECQSSDSIVWYKEDDQLEDGVDGYIIAESYQGSKTVSLLTKEDATEDDSGTYYCSSRSNSRENDDVTVRIGYAQGVESAPPGVGSGPVPTLYENIRLRMQEQMITLKCIDGKDRYSKYSWTKDSTSSFGDEETYKENGTELMIQNVDERAIGLYECMTEVRGKDPLFRRYNLTSASCMMAETVPNVTSTDCQSKVYYGTSCTLNCTLQQTQITNECQADGTWDGSWACDSATSVIMSTFTLLIALMAARLAN</sequence>
<dbReference type="OrthoDB" id="9355041at2759"/>